<dbReference type="Proteomes" id="UP001549366">
    <property type="component" value="Unassembled WGS sequence"/>
</dbReference>
<reference evidence="2 3" key="1">
    <citation type="submission" date="2024-06" db="EMBL/GenBank/DDBJ databases">
        <title>Genomic Encyclopedia of Type Strains, Phase V (KMG-V): Genome sequencing to study the core and pangenomes of soil and plant-associated prokaryotes.</title>
        <authorList>
            <person name="Whitman W."/>
        </authorList>
    </citation>
    <scope>NUCLEOTIDE SEQUENCE [LARGE SCALE GENOMIC DNA]</scope>
    <source>
        <strain evidence="2 3">NE40</strain>
    </source>
</reference>
<dbReference type="RefSeq" id="WP_354011083.1">
    <property type="nucleotide sequence ID" value="NZ_JBEWTA010000001.1"/>
</dbReference>
<proteinExistence type="predicted"/>
<comment type="caution">
    <text evidence="2">The sequence shown here is derived from an EMBL/GenBank/DDBJ whole genome shotgun (WGS) entry which is preliminary data.</text>
</comment>
<feature type="signal peptide" evidence="1">
    <location>
        <begin position="1"/>
        <end position="23"/>
    </location>
</feature>
<protein>
    <recommendedName>
        <fullName evidence="4">Spore coat protein U domain-containing protein</fullName>
    </recommendedName>
</protein>
<feature type="chain" id="PRO_5045414606" description="Spore coat protein U domain-containing protein" evidence="1">
    <location>
        <begin position="24"/>
        <end position="193"/>
    </location>
</feature>
<sequence length="193" mass="19956">MIARKTAVAVLIAGATISGGLYATDVPPVRDSTRIELAVKDGSDLGGGGGFLMLRQLEELIDLQTFTNENATPREGANFCIYASGVGTNKFSVDLAVSGGDEGFLLKDGNNSIPYSVDLFNDVNEGGQKQGDTLTANGTQTISGLSNATINDSFECDLGTLNASVYVFVDPSDLSSAPAGDYTGNLTLTVSAN</sequence>
<evidence type="ECO:0008006" key="4">
    <source>
        <dbReference type="Google" id="ProtNLM"/>
    </source>
</evidence>
<organism evidence="2 3">
    <name type="scientific">Endozoicomonas lisbonensis</name>
    <dbReference type="NCBI Taxonomy" id="3120522"/>
    <lineage>
        <taxon>Bacteria</taxon>
        <taxon>Pseudomonadati</taxon>
        <taxon>Pseudomonadota</taxon>
        <taxon>Gammaproteobacteria</taxon>
        <taxon>Oceanospirillales</taxon>
        <taxon>Endozoicomonadaceae</taxon>
        <taxon>Endozoicomonas</taxon>
    </lineage>
</organism>
<evidence type="ECO:0000313" key="2">
    <source>
        <dbReference type="EMBL" id="MET4756775.1"/>
    </source>
</evidence>
<keyword evidence="1" id="KW-0732">Signal</keyword>
<evidence type="ECO:0000256" key="1">
    <source>
        <dbReference type="SAM" id="SignalP"/>
    </source>
</evidence>
<accession>A0ABV2SG70</accession>
<dbReference type="EMBL" id="JBEWTB010000002">
    <property type="protein sequence ID" value="MET4756775.1"/>
    <property type="molecule type" value="Genomic_DNA"/>
</dbReference>
<name>A0ABV2SG70_9GAMM</name>
<evidence type="ECO:0000313" key="3">
    <source>
        <dbReference type="Proteomes" id="UP001549366"/>
    </source>
</evidence>
<keyword evidence="3" id="KW-1185">Reference proteome</keyword>
<gene>
    <name evidence="2" type="ORF">V5J35_001967</name>
</gene>